<evidence type="ECO:0000313" key="4">
    <source>
        <dbReference type="Proteomes" id="UP000198424"/>
    </source>
</evidence>
<evidence type="ECO:0000313" key="3">
    <source>
        <dbReference type="Proteomes" id="UP000028712"/>
    </source>
</evidence>
<dbReference type="Proteomes" id="UP000198424">
    <property type="component" value="Unassembled WGS sequence"/>
</dbReference>
<reference evidence="1 3" key="1">
    <citation type="submission" date="2014-07" db="EMBL/GenBank/DDBJ databases">
        <title>Genome of Flavobacterium hydatis DSM 2063.</title>
        <authorList>
            <person name="Pipes S.E."/>
            <person name="Stropko S.J."/>
            <person name="Newman J.D."/>
        </authorList>
    </citation>
    <scope>NUCLEOTIDE SEQUENCE [LARGE SCALE GENOMIC DNA]</scope>
    <source>
        <strain evidence="1 3">DSM 2063</strain>
    </source>
</reference>
<dbReference type="EMBL" id="JPRM01000010">
    <property type="protein sequence ID" value="KFF17362.1"/>
    <property type="molecule type" value="Genomic_DNA"/>
</dbReference>
<evidence type="ECO:0000313" key="1">
    <source>
        <dbReference type="EMBL" id="KFF17362.1"/>
    </source>
</evidence>
<name>A0A086AKZ8_FLAHY</name>
<dbReference type="RefSeq" id="WP_035620781.1">
    <property type="nucleotide sequence ID" value="NZ_JBEWQG010000003.1"/>
</dbReference>
<comment type="caution">
    <text evidence="1">The sequence shown here is derived from an EMBL/GenBank/DDBJ whole genome shotgun (WGS) entry which is preliminary data.</text>
</comment>
<dbReference type="Proteomes" id="UP000028712">
    <property type="component" value="Unassembled WGS sequence"/>
</dbReference>
<organism evidence="1 3">
    <name type="scientific">Flavobacterium hydatis</name>
    <name type="common">Cytophaga aquatilis</name>
    <dbReference type="NCBI Taxonomy" id="991"/>
    <lineage>
        <taxon>Bacteria</taxon>
        <taxon>Pseudomonadati</taxon>
        <taxon>Bacteroidota</taxon>
        <taxon>Flavobacteriia</taxon>
        <taxon>Flavobacteriales</taxon>
        <taxon>Flavobacteriaceae</taxon>
        <taxon>Flavobacterium</taxon>
    </lineage>
</organism>
<dbReference type="STRING" id="991.IW20_08460"/>
<dbReference type="eggNOG" id="ENOG5030YV9">
    <property type="taxonomic scope" value="Bacteria"/>
</dbReference>
<gene>
    <name evidence="2" type="ORF">B0A62_03570</name>
    <name evidence="1" type="ORF">IW20_08460</name>
</gene>
<evidence type="ECO:0000313" key="2">
    <source>
        <dbReference type="EMBL" id="OXA97340.1"/>
    </source>
</evidence>
<sequence length="191" mass="19768">MNKEVVVIGGGIVGGMLSNGASTLLPQSESPIMNIVLAAASAFGATKVSGTSTKDNLLRGALMGSTVIQALIAVKKVSEKSLGSKFTGTGKGAMFAKGAFGLACPCDENGLNGQFMGGDGHVYEYDEQGLSGTFIDEAGNVFHQEDGLSGAFDEVYTDEEGLHGAEADVYGEEEHGLNGAEEDALYQELYQ</sequence>
<dbReference type="AlphaFoldDB" id="A0A086AKZ8"/>
<proteinExistence type="predicted"/>
<dbReference type="EMBL" id="MUGY01000003">
    <property type="protein sequence ID" value="OXA97340.1"/>
    <property type="molecule type" value="Genomic_DNA"/>
</dbReference>
<keyword evidence="4" id="KW-1185">Reference proteome</keyword>
<protein>
    <submittedName>
        <fullName evidence="1">Uncharacterized protein</fullName>
    </submittedName>
</protein>
<dbReference type="OrthoDB" id="1345748at2"/>
<reference evidence="2 4" key="2">
    <citation type="submission" date="2016-11" db="EMBL/GenBank/DDBJ databases">
        <title>Whole genomes of Flavobacteriaceae.</title>
        <authorList>
            <person name="Stine C."/>
            <person name="Li C."/>
            <person name="Tadesse D."/>
        </authorList>
    </citation>
    <scope>NUCLEOTIDE SEQUENCE [LARGE SCALE GENOMIC DNA]</scope>
    <source>
        <strain evidence="2 4">ATCC 29551</strain>
    </source>
</reference>
<accession>A0A086AKZ8</accession>